<comment type="caution">
    <text evidence="1">The sequence shown here is derived from an EMBL/GenBank/DDBJ whole genome shotgun (WGS) entry which is preliminary data.</text>
</comment>
<dbReference type="Proteomes" id="UP000265515">
    <property type="component" value="Unassembled WGS sequence"/>
</dbReference>
<sequence>MGRTQTKQRQLRMPYAREDPRMLGPVEKEGGLEVSIPRRVRAGEYFSSLWDMLMGTDILAWIEYGFDDEQECAIVRVTLYASPSFWIEHGIELALGHGSLLAKPLRVAEAAATKWAREVSRDGEERVLTRVRVKRVGELRLPSAPLRVILPEFLIEKSFGGQARVEAAVEAALRARDWEYERYTCELMYGLYLDLRFLPSSQWLRDTANALDVYASSHDPNEGEVDWDEIWAAVGR</sequence>
<proteinExistence type="predicted"/>
<name>A0A388KCG0_CHABU</name>
<organism evidence="1 2">
    <name type="scientific">Chara braunii</name>
    <name type="common">Braun's stonewort</name>
    <dbReference type="NCBI Taxonomy" id="69332"/>
    <lineage>
        <taxon>Eukaryota</taxon>
        <taxon>Viridiplantae</taxon>
        <taxon>Streptophyta</taxon>
        <taxon>Charophyceae</taxon>
        <taxon>Charales</taxon>
        <taxon>Characeae</taxon>
        <taxon>Chara</taxon>
    </lineage>
</organism>
<dbReference type="AlphaFoldDB" id="A0A388KCG0"/>
<protein>
    <submittedName>
        <fullName evidence="1">Uncharacterized protein</fullName>
    </submittedName>
</protein>
<evidence type="ECO:0000313" key="1">
    <source>
        <dbReference type="EMBL" id="GBG67740.1"/>
    </source>
</evidence>
<evidence type="ECO:0000313" key="2">
    <source>
        <dbReference type="Proteomes" id="UP000265515"/>
    </source>
</evidence>
<reference evidence="1 2" key="1">
    <citation type="journal article" date="2018" name="Cell">
        <title>The Chara Genome: Secondary Complexity and Implications for Plant Terrestrialization.</title>
        <authorList>
            <person name="Nishiyama T."/>
            <person name="Sakayama H."/>
            <person name="Vries J.D."/>
            <person name="Buschmann H."/>
            <person name="Saint-Marcoux D."/>
            <person name="Ullrich K.K."/>
            <person name="Haas F.B."/>
            <person name="Vanderstraeten L."/>
            <person name="Becker D."/>
            <person name="Lang D."/>
            <person name="Vosolsobe S."/>
            <person name="Rombauts S."/>
            <person name="Wilhelmsson P.K.I."/>
            <person name="Janitza P."/>
            <person name="Kern R."/>
            <person name="Heyl A."/>
            <person name="Rumpler F."/>
            <person name="Villalobos L.I.A.C."/>
            <person name="Clay J.M."/>
            <person name="Skokan R."/>
            <person name="Toyoda A."/>
            <person name="Suzuki Y."/>
            <person name="Kagoshima H."/>
            <person name="Schijlen E."/>
            <person name="Tajeshwar N."/>
            <person name="Catarino B."/>
            <person name="Hetherington A.J."/>
            <person name="Saltykova A."/>
            <person name="Bonnot C."/>
            <person name="Breuninger H."/>
            <person name="Symeonidi A."/>
            <person name="Radhakrishnan G.V."/>
            <person name="Van Nieuwerburgh F."/>
            <person name="Deforce D."/>
            <person name="Chang C."/>
            <person name="Karol K.G."/>
            <person name="Hedrich R."/>
            <person name="Ulvskov P."/>
            <person name="Glockner G."/>
            <person name="Delwiche C.F."/>
            <person name="Petrasek J."/>
            <person name="Van de Peer Y."/>
            <person name="Friml J."/>
            <person name="Beilby M."/>
            <person name="Dolan L."/>
            <person name="Kohara Y."/>
            <person name="Sugano S."/>
            <person name="Fujiyama A."/>
            <person name="Delaux P.-M."/>
            <person name="Quint M."/>
            <person name="TheiBen G."/>
            <person name="Hagemann M."/>
            <person name="Harholt J."/>
            <person name="Dunand C."/>
            <person name="Zachgo S."/>
            <person name="Langdale J."/>
            <person name="Maumus F."/>
            <person name="Straeten D.V.D."/>
            <person name="Gould S.B."/>
            <person name="Rensing S.A."/>
        </authorList>
    </citation>
    <scope>NUCLEOTIDE SEQUENCE [LARGE SCALE GENOMIC DNA]</scope>
    <source>
        <strain evidence="1 2">S276</strain>
    </source>
</reference>
<accession>A0A388KCG0</accession>
<gene>
    <name evidence="1" type="ORF">CBR_g868</name>
</gene>
<dbReference type="EMBL" id="BFEA01000091">
    <property type="protein sequence ID" value="GBG67740.1"/>
    <property type="molecule type" value="Genomic_DNA"/>
</dbReference>
<keyword evidence="2" id="KW-1185">Reference proteome</keyword>
<dbReference type="Gramene" id="GBG67740">
    <property type="protein sequence ID" value="GBG67740"/>
    <property type="gene ID" value="CBR_g868"/>
</dbReference>